<comment type="caution">
    <text evidence="1">The sequence shown here is derived from an EMBL/GenBank/DDBJ whole genome shotgun (WGS) entry which is preliminary data.</text>
</comment>
<dbReference type="Proteomes" id="UP000291422">
    <property type="component" value="Unassembled WGS sequence"/>
</dbReference>
<dbReference type="AlphaFoldDB" id="A0A4Q4MWE0"/>
<evidence type="ECO:0000313" key="2">
    <source>
        <dbReference type="Proteomes" id="UP000291422"/>
    </source>
</evidence>
<reference evidence="2" key="1">
    <citation type="journal article" date="2019" name="bioRxiv">
        <title>Genomics, evolutionary history and diagnostics of the Alternaria alternata species group including apple and Asian pear pathotypes.</title>
        <authorList>
            <person name="Armitage A.D."/>
            <person name="Cockerton H.M."/>
            <person name="Sreenivasaprasad S."/>
            <person name="Woodhall J.W."/>
            <person name="Lane C.R."/>
            <person name="Harrison R.J."/>
            <person name="Clarkson J.P."/>
        </authorList>
    </citation>
    <scope>NUCLEOTIDE SEQUENCE [LARGE SCALE GENOMIC DNA]</scope>
    <source>
        <strain evidence="2">FERA 1177</strain>
    </source>
</reference>
<dbReference type="EMBL" id="PDXD01000107">
    <property type="protein sequence ID" value="RYN61621.1"/>
    <property type="molecule type" value="Genomic_DNA"/>
</dbReference>
<proteinExistence type="predicted"/>
<sequence length="66" mass="6909">MWLPESPVVPNIPDAIDAGVGSNEDDENAAIWESLVSAVDAQGNVEGHGKEVLSAIEQVNALAIRV</sequence>
<name>A0A4Q4MWE0_ALTAL</name>
<gene>
    <name evidence="1" type="ORF">AA0117_g12970</name>
</gene>
<evidence type="ECO:0000313" key="1">
    <source>
        <dbReference type="EMBL" id="RYN61621.1"/>
    </source>
</evidence>
<accession>A0A4Q4MWE0</accession>
<organism evidence="1 2">
    <name type="scientific">Alternaria alternata</name>
    <name type="common">Alternaria rot fungus</name>
    <name type="synonym">Torula alternata</name>
    <dbReference type="NCBI Taxonomy" id="5599"/>
    <lineage>
        <taxon>Eukaryota</taxon>
        <taxon>Fungi</taxon>
        <taxon>Dikarya</taxon>
        <taxon>Ascomycota</taxon>
        <taxon>Pezizomycotina</taxon>
        <taxon>Dothideomycetes</taxon>
        <taxon>Pleosporomycetidae</taxon>
        <taxon>Pleosporales</taxon>
        <taxon>Pleosporineae</taxon>
        <taxon>Pleosporaceae</taxon>
        <taxon>Alternaria</taxon>
        <taxon>Alternaria sect. Alternaria</taxon>
        <taxon>Alternaria alternata complex</taxon>
    </lineage>
</organism>
<protein>
    <submittedName>
        <fullName evidence="1">Uncharacterized protein</fullName>
    </submittedName>
</protein>